<dbReference type="Pfam" id="PF00005">
    <property type="entry name" value="ABC_tran"/>
    <property type="match status" value="1"/>
</dbReference>
<dbReference type="RefSeq" id="WP_100353491.1">
    <property type="nucleotide sequence ID" value="NZ_PCGR01000002.1"/>
</dbReference>
<dbReference type="PANTHER" id="PTHR43776:SF7">
    <property type="entry name" value="D,D-DIPEPTIDE TRANSPORT ATP-BINDING PROTEIN DDPF-RELATED"/>
    <property type="match status" value="1"/>
</dbReference>
<keyword evidence="2" id="KW-0813">Transport</keyword>
<dbReference type="GO" id="GO:0055085">
    <property type="term" value="P:transmembrane transport"/>
    <property type="evidence" value="ECO:0007669"/>
    <property type="project" value="UniProtKB-ARBA"/>
</dbReference>
<evidence type="ECO:0000259" key="5">
    <source>
        <dbReference type="PROSITE" id="PS50893"/>
    </source>
</evidence>
<protein>
    <submittedName>
        <fullName evidence="6">Peptide ABC transporter ATP-binding protein</fullName>
    </submittedName>
</protein>
<dbReference type="PROSITE" id="PS50893">
    <property type="entry name" value="ABC_TRANSPORTER_2"/>
    <property type="match status" value="1"/>
</dbReference>
<evidence type="ECO:0000256" key="3">
    <source>
        <dbReference type="ARBA" id="ARBA00022741"/>
    </source>
</evidence>
<comment type="caution">
    <text evidence="6">The sequence shown here is derived from an EMBL/GenBank/DDBJ whole genome shotgun (WGS) entry which is preliminary data.</text>
</comment>
<dbReference type="AlphaFoldDB" id="A0A2M9F0H3"/>
<dbReference type="Proteomes" id="UP000228680">
    <property type="component" value="Unassembled WGS sequence"/>
</dbReference>
<evidence type="ECO:0000313" key="6">
    <source>
        <dbReference type="EMBL" id="PJK16945.1"/>
    </source>
</evidence>
<dbReference type="OrthoDB" id="47989at2"/>
<dbReference type="CDD" id="cd03257">
    <property type="entry name" value="ABC_NikE_OppD_transporters"/>
    <property type="match status" value="1"/>
</dbReference>
<reference evidence="6 7" key="1">
    <citation type="submission" date="2017-10" db="EMBL/GenBank/DDBJ databases">
        <title>Draft genome of Chryseomicrobium casticus sp. nov.</title>
        <authorList>
            <person name="Chakraborty R."/>
            <person name="Saha T."/>
        </authorList>
    </citation>
    <scope>NUCLEOTIDE SEQUENCE [LARGE SCALE GENOMIC DNA]</scope>
    <source>
        <strain evidence="6 7">ET03</strain>
    </source>
</reference>
<dbReference type="InterPro" id="IPR003439">
    <property type="entry name" value="ABC_transporter-like_ATP-bd"/>
</dbReference>
<name>A0A2M9F0H3_9BACL</name>
<dbReference type="EMBL" id="PCGR01000002">
    <property type="protein sequence ID" value="PJK16945.1"/>
    <property type="molecule type" value="Genomic_DNA"/>
</dbReference>
<evidence type="ECO:0000256" key="2">
    <source>
        <dbReference type="ARBA" id="ARBA00022448"/>
    </source>
</evidence>
<dbReference type="GO" id="GO:0016887">
    <property type="term" value="F:ATP hydrolysis activity"/>
    <property type="evidence" value="ECO:0007669"/>
    <property type="project" value="InterPro"/>
</dbReference>
<accession>A0A2M9F0H3</accession>
<dbReference type="InterPro" id="IPR003593">
    <property type="entry name" value="AAA+_ATPase"/>
</dbReference>
<evidence type="ECO:0000256" key="4">
    <source>
        <dbReference type="ARBA" id="ARBA00022840"/>
    </source>
</evidence>
<dbReference type="GO" id="GO:0015833">
    <property type="term" value="P:peptide transport"/>
    <property type="evidence" value="ECO:0007669"/>
    <property type="project" value="InterPro"/>
</dbReference>
<dbReference type="SMART" id="SM00382">
    <property type="entry name" value="AAA"/>
    <property type="match status" value="1"/>
</dbReference>
<dbReference type="InterPro" id="IPR050319">
    <property type="entry name" value="ABC_transp_ATP-bind"/>
</dbReference>
<keyword evidence="4 6" id="KW-0067">ATP-binding</keyword>
<gene>
    <name evidence="6" type="ORF">CQS04_07260</name>
</gene>
<dbReference type="SUPFAM" id="SSF52540">
    <property type="entry name" value="P-loop containing nucleoside triphosphate hydrolases"/>
    <property type="match status" value="1"/>
</dbReference>
<proteinExistence type="inferred from homology"/>
<dbReference type="NCBIfam" id="TIGR01727">
    <property type="entry name" value="oligo_HPY"/>
    <property type="match status" value="1"/>
</dbReference>
<dbReference type="GO" id="GO:0005524">
    <property type="term" value="F:ATP binding"/>
    <property type="evidence" value="ECO:0007669"/>
    <property type="project" value="UniProtKB-KW"/>
</dbReference>
<dbReference type="Gene3D" id="3.40.50.300">
    <property type="entry name" value="P-loop containing nucleotide triphosphate hydrolases"/>
    <property type="match status" value="1"/>
</dbReference>
<dbReference type="Pfam" id="PF08352">
    <property type="entry name" value="oligo_HPY"/>
    <property type="match status" value="1"/>
</dbReference>
<dbReference type="InterPro" id="IPR013563">
    <property type="entry name" value="Oligopep_ABC_C"/>
</dbReference>
<organism evidence="6 7">
    <name type="scientific">Chryseomicrobium excrementi</name>
    <dbReference type="NCBI Taxonomy" id="2041346"/>
    <lineage>
        <taxon>Bacteria</taxon>
        <taxon>Bacillati</taxon>
        <taxon>Bacillota</taxon>
        <taxon>Bacilli</taxon>
        <taxon>Bacillales</taxon>
        <taxon>Caryophanaceae</taxon>
        <taxon>Chryseomicrobium</taxon>
    </lineage>
</organism>
<dbReference type="PANTHER" id="PTHR43776">
    <property type="entry name" value="TRANSPORT ATP-BINDING PROTEIN"/>
    <property type="match status" value="1"/>
</dbReference>
<feature type="domain" description="ABC transporter" evidence="5">
    <location>
        <begin position="5"/>
        <end position="254"/>
    </location>
</feature>
<sequence length="332" mass="37261">MKNLLEVHHLSKDFQHKRQPPVSILQEIQLQLGKGQTLCVVGESGCGKTTLGRVLAGLLPATTGTYSFLGKDVTRLSKKEKKEFRRDVQLIHQNPYESLNPTTMVFDILANPLRKHKKMKTIAELYPEVTRLLELVGLTPVSDFVDKYPSHLSGGQRQRVSIARVLAMDPKLIVVDEATSMIDTSLRINLLKTLQEIQERTNVSYFFITHDLALGRYFAQNQQLMVMYLGKIIEKGQTEELIGQPLHPYTKAILSAAAGNKGLLDESSEFETYVLGGTDIPSFTQIPQGCPLHPRCPQKIEGLCDRLRPPEIESTTGHYVACHLYRKSDSPL</sequence>
<dbReference type="PROSITE" id="PS00211">
    <property type="entry name" value="ABC_TRANSPORTER_1"/>
    <property type="match status" value="1"/>
</dbReference>
<keyword evidence="3" id="KW-0547">Nucleotide-binding</keyword>
<comment type="similarity">
    <text evidence="1">Belongs to the ABC transporter superfamily.</text>
</comment>
<evidence type="ECO:0000313" key="7">
    <source>
        <dbReference type="Proteomes" id="UP000228680"/>
    </source>
</evidence>
<evidence type="ECO:0000256" key="1">
    <source>
        <dbReference type="ARBA" id="ARBA00005417"/>
    </source>
</evidence>
<keyword evidence="7" id="KW-1185">Reference proteome</keyword>
<dbReference type="InterPro" id="IPR027417">
    <property type="entry name" value="P-loop_NTPase"/>
</dbReference>
<dbReference type="InterPro" id="IPR017871">
    <property type="entry name" value="ABC_transporter-like_CS"/>
</dbReference>